<proteinExistence type="predicted"/>
<dbReference type="EMBL" id="ML977326">
    <property type="protein sequence ID" value="KAF2113934.1"/>
    <property type="molecule type" value="Genomic_DNA"/>
</dbReference>
<evidence type="ECO:0000313" key="2">
    <source>
        <dbReference type="Proteomes" id="UP000799770"/>
    </source>
</evidence>
<gene>
    <name evidence="1" type="ORF">BDV96DRAFT_647429</name>
</gene>
<evidence type="ECO:0000313" key="1">
    <source>
        <dbReference type="EMBL" id="KAF2113934.1"/>
    </source>
</evidence>
<keyword evidence="2" id="KW-1185">Reference proteome</keyword>
<reference evidence="1" key="1">
    <citation type="journal article" date="2020" name="Stud. Mycol.">
        <title>101 Dothideomycetes genomes: a test case for predicting lifestyles and emergence of pathogens.</title>
        <authorList>
            <person name="Haridas S."/>
            <person name="Albert R."/>
            <person name="Binder M."/>
            <person name="Bloem J."/>
            <person name="Labutti K."/>
            <person name="Salamov A."/>
            <person name="Andreopoulos B."/>
            <person name="Baker S."/>
            <person name="Barry K."/>
            <person name="Bills G."/>
            <person name="Bluhm B."/>
            <person name="Cannon C."/>
            <person name="Castanera R."/>
            <person name="Culley D."/>
            <person name="Daum C."/>
            <person name="Ezra D."/>
            <person name="Gonzalez J."/>
            <person name="Henrissat B."/>
            <person name="Kuo A."/>
            <person name="Liang C."/>
            <person name="Lipzen A."/>
            <person name="Lutzoni F."/>
            <person name="Magnuson J."/>
            <person name="Mondo S."/>
            <person name="Nolan M."/>
            <person name="Ohm R."/>
            <person name="Pangilinan J."/>
            <person name="Park H.-J."/>
            <person name="Ramirez L."/>
            <person name="Alfaro M."/>
            <person name="Sun H."/>
            <person name="Tritt A."/>
            <person name="Yoshinaga Y."/>
            <person name="Zwiers L.-H."/>
            <person name="Turgeon B."/>
            <person name="Goodwin S."/>
            <person name="Spatafora J."/>
            <person name="Crous P."/>
            <person name="Grigoriev I."/>
        </authorList>
    </citation>
    <scope>NUCLEOTIDE SEQUENCE</scope>
    <source>
        <strain evidence="1">CBS 627.86</strain>
    </source>
</reference>
<name>A0A6A5Z4J0_9PLEO</name>
<sequence>MATSILSLPNELVLEIIKYLEVEVATAPLSECARGNFKEAYANISHFALTSKHFVQYAQEALFHTAIVDVAPGTGARNETFLLTRTLASRPELANYIKRVCVSTSKKPLKTSHVHDHDDQLEAIKAMVGKLPVCDGVKNFWQKKLAAGAHTHCVLCGVLISFLRRLEQLCIEDGKTFNGREWDPTLLHTSILNNLFGMFDTPGITSIPGLNGPLNYLRIEGPRLALHDLISPHLRVLDISAIYFVSTIGPLAVAKESPIEEVRIGVDSNIYAEKRPSVLLDKLGSLGISASLKSLTFYDSCKDAFDFEQKEYKKVAQFLLRMHELFPELETLALAQRVVKDMKHIRTHEATLSRFRKLKSLTLPCDTFRTRHPPEIPLSWVLPGSLEEICFCDVHDTETLNAWLEEIVAARKDLPMLQSVCFSAVDADDSIVPSVEKLKAATDVELKVFTN</sequence>
<organism evidence="1 2">
    <name type="scientific">Lophiotrema nucula</name>
    <dbReference type="NCBI Taxonomy" id="690887"/>
    <lineage>
        <taxon>Eukaryota</taxon>
        <taxon>Fungi</taxon>
        <taxon>Dikarya</taxon>
        <taxon>Ascomycota</taxon>
        <taxon>Pezizomycotina</taxon>
        <taxon>Dothideomycetes</taxon>
        <taxon>Pleosporomycetidae</taxon>
        <taxon>Pleosporales</taxon>
        <taxon>Lophiotremataceae</taxon>
        <taxon>Lophiotrema</taxon>
    </lineage>
</organism>
<dbReference type="Proteomes" id="UP000799770">
    <property type="component" value="Unassembled WGS sequence"/>
</dbReference>
<dbReference type="AlphaFoldDB" id="A0A6A5Z4J0"/>
<protein>
    <submittedName>
        <fullName evidence="1">Uncharacterized protein</fullName>
    </submittedName>
</protein>
<accession>A0A6A5Z4J0</accession>